<dbReference type="AlphaFoldDB" id="A0A364Y4E3"/>
<keyword evidence="2" id="KW-1185">Reference proteome</keyword>
<name>A0A364Y4E3_9BACT</name>
<sequence length="155" mass="17946">MSQNYLKKKRMNMVQRVIVCVFLLVFLTQCNNPKPVELKDMPSRYASTFQMTTPDRVIIDDYTKLSDTIPARTHEMKDSVEVKKMMALLFQLPDSGEIMIKMGDVPLKRVNLVFSDHIEMIEFYNGRIKTPATSFYAQPNPMEQAVFDLVSRDSL</sequence>
<proteinExistence type="predicted"/>
<reference evidence="1 2" key="1">
    <citation type="submission" date="2018-06" db="EMBL/GenBank/DDBJ databases">
        <title>Chryseolinea flavus sp. nov., a member of the phylum Bacteroidetes isolated from soil.</title>
        <authorList>
            <person name="Li Y."/>
            <person name="Wang J."/>
        </authorList>
    </citation>
    <scope>NUCLEOTIDE SEQUENCE [LARGE SCALE GENOMIC DNA]</scope>
    <source>
        <strain evidence="1 2">SDU1-6</strain>
    </source>
</reference>
<accession>A0A364Y4E3</accession>
<dbReference type="EMBL" id="QMFY01000005">
    <property type="protein sequence ID" value="RAW00911.1"/>
    <property type="molecule type" value="Genomic_DNA"/>
</dbReference>
<gene>
    <name evidence="1" type="ORF">DQQ10_11755</name>
</gene>
<protein>
    <submittedName>
        <fullName evidence="1">Uncharacterized protein</fullName>
    </submittedName>
</protein>
<evidence type="ECO:0000313" key="2">
    <source>
        <dbReference type="Proteomes" id="UP000251889"/>
    </source>
</evidence>
<organism evidence="1 2">
    <name type="scientific">Pseudochryseolinea flava</name>
    <dbReference type="NCBI Taxonomy" id="2059302"/>
    <lineage>
        <taxon>Bacteria</taxon>
        <taxon>Pseudomonadati</taxon>
        <taxon>Bacteroidota</taxon>
        <taxon>Cytophagia</taxon>
        <taxon>Cytophagales</taxon>
        <taxon>Fulvivirgaceae</taxon>
        <taxon>Pseudochryseolinea</taxon>
    </lineage>
</organism>
<evidence type="ECO:0000313" key="1">
    <source>
        <dbReference type="EMBL" id="RAW00911.1"/>
    </source>
</evidence>
<dbReference type="Proteomes" id="UP000251889">
    <property type="component" value="Unassembled WGS sequence"/>
</dbReference>
<comment type="caution">
    <text evidence="1">The sequence shown here is derived from an EMBL/GenBank/DDBJ whole genome shotgun (WGS) entry which is preliminary data.</text>
</comment>